<dbReference type="EMBL" id="RSCD01000002">
    <property type="protein sequence ID" value="RSH94774.1"/>
    <property type="molecule type" value="Genomic_DNA"/>
</dbReference>
<feature type="compositionally biased region" description="Basic and acidic residues" evidence="1">
    <location>
        <begin position="399"/>
        <end position="418"/>
    </location>
</feature>
<feature type="compositionally biased region" description="Low complexity" evidence="1">
    <location>
        <begin position="565"/>
        <end position="582"/>
    </location>
</feature>
<feature type="region of interest" description="Disordered" evidence="1">
    <location>
        <begin position="31"/>
        <end position="88"/>
    </location>
</feature>
<feature type="region of interest" description="Disordered" evidence="1">
    <location>
        <begin position="248"/>
        <end position="606"/>
    </location>
</feature>
<comment type="caution">
    <text evidence="2">The sequence shown here is derived from an EMBL/GenBank/DDBJ whole genome shotgun (WGS) entry which is preliminary data.</text>
</comment>
<evidence type="ECO:0000313" key="3">
    <source>
        <dbReference type="Proteomes" id="UP000279259"/>
    </source>
</evidence>
<dbReference type="PANTHER" id="PTHR15141:SF76">
    <property type="entry name" value="TRANSCRIPTION ELONGATION FACTOR B POLYPEPTIDE 3"/>
    <property type="match status" value="1"/>
</dbReference>
<dbReference type="GO" id="GO:0006368">
    <property type="term" value="P:transcription elongation by RNA polymerase II"/>
    <property type="evidence" value="ECO:0007669"/>
    <property type="project" value="InterPro"/>
</dbReference>
<dbReference type="InterPro" id="IPR051870">
    <property type="entry name" value="Elongin-A_domain"/>
</dbReference>
<dbReference type="InterPro" id="IPR010684">
    <property type="entry name" value="RNA_pol_II_trans_fac_SIII_A"/>
</dbReference>
<reference evidence="2 3" key="1">
    <citation type="submission" date="2018-11" db="EMBL/GenBank/DDBJ databases">
        <title>Genome sequence of Saitozyma podzolica DSM 27192.</title>
        <authorList>
            <person name="Aliyu H."/>
            <person name="Gorte O."/>
            <person name="Ochsenreither K."/>
        </authorList>
    </citation>
    <scope>NUCLEOTIDE SEQUENCE [LARGE SCALE GENOMIC DNA]</scope>
    <source>
        <strain evidence="2 3">DSM 27192</strain>
    </source>
</reference>
<organism evidence="2 3">
    <name type="scientific">Saitozyma podzolica</name>
    <dbReference type="NCBI Taxonomy" id="1890683"/>
    <lineage>
        <taxon>Eukaryota</taxon>
        <taxon>Fungi</taxon>
        <taxon>Dikarya</taxon>
        <taxon>Basidiomycota</taxon>
        <taxon>Agaricomycotina</taxon>
        <taxon>Tremellomycetes</taxon>
        <taxon>Tremellales</taxon>
        <taxon>Trimorphomycetaceae</taxon>
        <taxon>Saitozyma</taxon>
    </lineage>
</organism>
<accession>A0A427YUF5</accession>
<feature type="compositionally biased region" description="Polar residues" evidence="1">
    <location>
        <begin position="535"/>
        <end position="544"/>
    </location>
</feature>
<feature type="compositionally biased region" description="Basic and acidic residues" evidence="1">
    <location>
        <begin position="452"/>
        <end position="498"/>
    </location>
</feature>
<evidence type="ECO:0008006" key="4">
    <source>
        <dbReference type="Google" id="ProtNLM"/>
    </source>
</evidence>
<feature type="compositionally biased region" description="Polar residues" evidence="1">
    <location>
        <begin position="382"/>
        <end position="398"/>
    </location>
</feature>
<dbReference type="PANTHER" id="PTHR15141">
    <property type="entry name" value="TRANSCRIPTION ELONGATION FACTOR B POLYPEPTIDE 3"/>
    <property type="match status" value="1"/>
</dbReference>
<gene>
    <name evidence="2" type="ORF">EHS25_004580</name>
</gene>
<dbReference type="STRING" id="1890683.A0A427YUF5"/>
<feature type="compositionally biased region" description="Low complexity" evidence="1">
    <location>
        <begin position="262"/>
        <end position="278"/>
    </location>
</feature>
<keyword evidence="3" id="KW-1185">Reference proteome</keyword>
<protein>
    <recommendedName>
        <fullName evidence="4">Elongin-A</fullName>
    </recommendedName>
</protein>
<sequence length="606" mass="66211">MPNSDLRYLEYGEEDVDADLFGSDTEAEVAQNLTGLDVNPAQPIASGSGSGSGSGSCSAPHKRVSPRPVAGPSHAEKEKGHGGVYSSSQRLEEIRARRQYRQSPSEDRVGPRSLKALAMSVVRANAARIWDIGDAEYPLVADFVNELPMDQLAEIEVNSPHVKKDTDWLWEWFLLQDFPLFHERCYLREGEPRTSGWRRMYKKAKEDAAERQQQAAGRLAARYRQLEEEKAAKRIVFVDKVVATKKPRGRAFPGARSGFGGSTSASSSKGSGSSAIAKARAEAQRARIALTHASGRYIPPPPTTRPRPKFNEDNKFKNPYLTAAAGGSQPSQPGSSRLPAPKPVSARPTPNPNPRPTASSPFPGAYPASEVQDRRAALPSLFKSTAEQVRNISSNISSPRERFRISEKKEFKEIRRPEVPSFQAPGPTKPKSEVVMDFFGRKDSASAGGAKDAGRPNSDERVAVKRKAETRERDGEVKRRKEEHKEYEGHKEHETRVEHKQHRSLAGVGAGKPPAQALKDAATRSSPVHAIPPTLDQSKVTSPTKPDHPLLSNLSSPIKVPSTMPPAKMSPAVPPAKAAAKPNGMTADESAKLSSVLFRKKPRPRM</sequence>
<dbReference type="Gene3D" id="6.10.250.3180">
    <property type="match status" value="1"/>
</dbReference>
<feature type="compositionally biased region" description="Basic and acidic residues" evidence="1">
    <location>
        <begin position="430"/>
        <end position="444"/>
    </location>
</feature>
<feature type="compositionally biased region" description="Low complexity" evidence="1">
    <location>
        <begin position="323"/>
        <end position="336"/>
    </location>
</feature>
<evidence type="ECO:0000313" key="2">
    <source>
        <dbReference type="EMBL" id="RSH94774.1"/>
    </source>
</evidence>
<evidence type="ECO:0000256" key="1">
    <source>
        <dbReference type="SAM" id="MobiDB-lite"/>
    </source>
</evidence>
<proteinExistence type="predicted"/>
<dbReference type="OrthoDB" id="21513at2759"/>
<dbReference type="AlphaFoldDB" id="A0A427YUF5"/>
<dbReference type="GO" id="GO:0070449">
    <property type="term" value="C:elongin complex"/>
    <property type="evidence" value="ECO:0007669"/>
    <property type="project" value="InterPro"/>
</dbReference>
<dbReference type="Pfam" id="PF06881">
    <property type="entry name" value="Elongin_A"/>
    <property type="match status" value="1"/>
</dbReference>
<name>A0A427YUF5_9TREE</name>
<dbReference type="Proteomes" id="UP000279259">
    <property type="component" value="Unassembled WGS sequence"/>
</dbReference>